<dbReference type="Proteomes" id="UP000293342">
    <property type="component" value="Unassembled WGS sequence"/>
</dbReference>
<dbReference type="GO" id="GO:0055085">
    <property type="term" value="P:transmembrane transport"/>
    <property type="evidence" value="ECO:0007669"/>
    <property type="project" value="InterPro"/>
</dbReference>
<evidence type="ECO:0000256" key="7">
    <source>
        <dbReference type="RuleBase" id="RU363032"/>
    </source>
</evidence>
<keyword evidence="10" id="KW-1185">Reference proteome</keyword>
<dbReference type="EMBL" id="SJKD01000001">
    <property type="protein sequence ID" value="TCC52859.1"/>
    <property type="molecule type" value="Genomic_DNA"/>
</dbReference>
<evidence type="ECO:0000313" key="9">
    <source>
        <dbReference type="EMBL" id="TCC52859.1"/>
    </source>
</evidence>
<dbReference type="PANTHER" id="PTHR30193">
    <property type="entry name" value="ABC TRANSPORTER PERMEASE PROTEIN"/>
    <property type="match status" value="1"/>
</dbReference>
<comment type="caution">
    <text evidence="9">The sequence shown here is derived from an EMBL/GenBank/DDBJ whole genome shotgun (WGS) entry which is preliminary data.</text>
</comment>
<protein>
    <submittedName>
        <fullName evidence="9">Sugar ABC transporter permease</fullName>
    </submittedName>
</protein>
<evidence type="ECO:0000256" key="2">
    <source>
        <dbReference type="ARBA" id="ARBA00022448"/>
    </source>
</evidence>
<dbReference type="Pfam" id="PF00528">
    <property type="entry name" value="BPD_transp_1"/>
    <property type="match status" value="1"/>
</dbReference>
<dbReference type="Gene3D" id="1.10.3720.10">
    <property type="entry name" value="MetI-like"/>
    <property type="match status" value="1"/>
</dbReference>
<feature type="transmembrane region" description="Helical" evidence="7">
    <location>
        <begin position="210"/>
        <end position="233"/>
    </location>
</feature>
<evidence type="ECO:0000256" key="6">
    <source>
        <dbReference type="ARBA" id="ARBA00023136"/>
    </source>
</evidence>
<feature type="transmembrane region" description="Helical" evidence="7">
    <location>
        <begin position="106"/>
        <end position="126"/>
    </location>
</feature>
<evidence type="ECO:0000256" key="4">
    <source>
        <dbReference type="ARBA" id="ARBA00022692"/>
    </source>
</evidence>
<dbReference type="GO" id="GO:0005886">
    <property type="term" value="C:plasma membrane"/>
    <property type="evidence" value="ECO:0007669"/>
    <property type="project" value="UniProtKB-SubCell"/>
</dbReference>
<feature type="transmembrane region" description="Helical" evidence="7">
    <location>
        <begin position="157"/>
        <end position="184"/>
    </location>
</feature>
<keyword evidence="3" id="KW-1003">Cell membrane</keyword>
<name>A0A4R0K079_9ACTN</name>
<dbReference type="AlphaFoldDB" id="A0A4R0K079"/>
<organism evidence="9 10">
    <name type="scientific">Kribbella capetownensis</name>
    <dbReference type="NCBI Taxonomy" id="1572659"/>
    <lineage>
        <taxon>Bacteria</taxon>
        <taxon>Bacillati</taxon>
        <taxon>Actinomycetota</taxon>
        <taxon>Actinomycetes</taxon>
        <taxon>Propionibacteriales</taxon>
        <taxon>Kribbellaceae</taxon>
        <taxon>Kribbella</taxon>
    </lineage>
</organism>
<keyword evidence="2 7" id="KW-0813">Transport</keyword>
<dbReference type="PANTHER" id="PTHR30193:SF41">
    <property type="entry name" value="DIACETYLCHITOBIOSE UPTAKE SYSTEM PERMEASE PROTEIN NGCF"/>
    <property type="match status" value="1"/>
</dbReference>
<feature type="domain" description="ABC transmembrane type-1" evidence="8">
    <location>
        <begin position="67"/>
        <end position="285"/>
    </location>
</feature>
<dbReference type="InterPro" id="IPR000515">
    <property type="entry name" value="MetI-like"/>
</dbReference>
<keyword evidence="6 7" id="KW-0472">Membrane</keyword>
<gene>
    <name evidence="9" type="ORF">E0H75_03680</name>
</gene>
<dbReference type="PROSITE" id="PS50928">
    <property type="entry name" value="ABC_TM1"/>
    <property type="match status" value="1"/>
</dbReference>
<comment type="similarity">
    <text evidence="7">Belongs to the binding-protein-dependent transport system permease family.</text>
</comment>
<feature type="transmembrane region" description="Helical" evidence="7">
    <location>
        <begin position="71"/>
        <end position="94"/>
    </location>
</feature>
<evidence type="ECO:0000313" key="10">
    <source>
        <dbReference type="Proteomes" id="UP000293342"/>
    </source>
</evidence>
<reference evidence="9 10" key="1">
    <citation type="submission" date="2019-02" db="EMBL/GenBank/DDBJ databases">
        <title>Kribbella capetownensis sp. nov. and Kribbella speibonae sp. nov., isolated from soil.</title>
        <authorList>
            <person name="Curtis S.M."/>
            <person name="Norton I."/>
            <person name="Everest G.J."/>
            <person name="Meyers P.R."/>
        </authorList>
    </citation>
    <scope>NUCLEOTIDE SEQUENCE [LARGE SCALE GENOMIC DNA]</scope>
    <source>
        <strain evidence="9 10">YM53</strain>
    </source>
</reference>
<evidence type="ECO:0000256" key="1">
    <source>
        <dbReference type="ARBA" id="ARBA00004651"/>
    </source>
</evidence>
<dbReference type="OrthoDB" id="9804439at2"/>
<evidence type="ECO:0000256" key="3">
    <source>
        <dbReference type="ARBA" id="ARBA00022475"/>
    </source>
</evidence>
<proteinExistence type="inferred from homology"/>
<evidence type="ECO:0000256" key="5">
    <source>
        <dbReference type="ARBA" id="ARBA00022989"/>
    </source>
</evidence>
<dbReference type="SUPFAM" id="SSF161098">
    <property type="entry name" value="MetI-like"/>
    <property type="match status" value="1"/>
</dbReference>
<comment type="subcellular location">
    <subcellularLocation>
        <location evidence="1 7">Cell membrane</location>
        <topology evidence="1 7">Multi-pass membrane protein</topology>
    </subcellularLocation>
</comment>
<accession>A0A4R0K079</accession>
<keyword evidence="4 7" id="KW-0812">Transmembrane</keyword>
<dbReference type="InterPro" id="IPR051393">
    <property type="entry name" value="ABC_transporter_permease"/>
</dbReference>
<keyword evidence="5 7" id="KW-1133">Transmembrane helix</keyword>
<dbReference type="CDD" id="cd06261">
    <property type="entry name" value="TM_PBP2"/>
    <property type="match status" value="1"/>
</dbReference>
<dbReference type="InterPro" id="IPR035906">
    <property type="entry name" value="MetI-like_sf"/>
</dbReference>
<dbReference type="RefSeq" id="WP_131511591.1">
    <property type="nucleotide sequence ID" value="NZ_SJKD01000001.1"/>
</dbReference>
<feature type="transmembrane region" description="Helical" evidence="7">
    <location>
        <begin position="264"/>
        <end position="286"/>
    </location>
</feature>
<sequence>MHHGKYRFVLSLLLIPLGLYAVFVVSPYVQAFPIAFTDWEGLSADYHYIGFGNFVTLFHDSVFWVALRHNLFLLVSLPVIIVTLSLFFSAMLNYRGGVPGAKFYKVVYFFPSVLSIAVVGVLWQFIFEPRNGLLNGFLRAIGLDGLAQLWLGDGKTALGSIMAVVVWGGVGFYVVLFTAAMAAIPRELYEAALLDGAGAFQSFWRLTLPLIWNTVQVALAFQVIGALDLFALVKILSVGPGGPDDATQVISLYMYTNAFTYGKFGYASAIGVTLFAINMILTLLTFRLTRRERVEY</sequence>
<evidence type="ECO:0000259" key="8">
    <source>
        <dbReference type="PROSITE" id="PS50928"/>
    </source>
</evidence>